<dbReference type="AlphaFoldDB" id="A0AAD2D6G4"/>
<comment type="caution">
    <text evidence="2">The sequence shown here is derived from an EMBL/GenBank/DDBJ whole genome shotgun (WGS) entry which is preliminary data.</text>
</comment>
<gene>
    <name evidence="2" type="ORF">ECRASSUSDP1_LOCUS22805</name>
</gene>
<keyword evidence="3" id="KW-1185">Reference proteome</keyword>
<sequence>MAYLQFAKKNETQQELKFITKHEIENVVNLELEKVCIQFEEVEGDNILTDNNMNVFKSLGVILKDKIKPEIKPASQTQTPPPAPSSFNPGMGPSASVSSAPPSSTTPAYPTGASGFSYPKGDSNIKYPSAHPPAFGSGYAASGGRIPPPPPTTAPTRSSEPSTVQNSSWSNKFSKWTNKVWGSGK</sequence>
<feature type="compositionally biased region" description="Low complexity" evidence="1">
    <location>
        <begin position="85"/>
        <end position="111"/>
    </location>
</feature>
<organism evidence="2 3">
    <name type="scientific">Euplotes crassus</name>
    <dbReference type="NCBI Taxonomy" id="5936"/>
    <lineage>
        <taxon>Eukaryota</taxon>
        <taxon>Sar</taxon>
        <taxon>Alveolata</taxon>
        <taxon>Ciliophora</taxon>
        <taxon>Intramacronucleata</taxon>
        <taxon>Spirotrichea</taxon>
        <taxon>Hypotrichia</taxon>
        <taxon>Euplotida</taxon>
        <taxon>Euplotidae</taxon>
        <taxon>Moneuplotes</taxon>
    </lineage>
</organism>
<evidence type="ECO:0000256" key="1">
    <source>
        <dbReference type="SAM" id="MobiDB-lite"/>
    </source>
</evidence>
<proteinExistence type="predicted"/>
<reference evidence="2" key="1">
    <citation type="submission" date="2023-07" db="EMBL/GenBank/DDBJ databases">
        <authorList>
            <consortium name="AG Swart"/>
            <person name="Singh M."/>
            <person name="Singh A."/>
            <person name="Seah K."/>
            <person name="Emmerich C."/>
        </authorList>
    </citation>
    <scope>NUCLEOTIDE SEQUENCE</scope>
    <source>
        <strain evidence="2">DP1</strain>
    </source>
</reference>
<evidence type="ECO:0000313" key="2">
    <source>
        <dbReference type="EMBL" id="CAI2381351.1"/>
    </source>
</evidence>
<evidence type="ECO:0000313" key="3">
    <source>
        <dbReference type="Proteomes" id="UP001295684"/>
    </source>
</evidence>
<dbReference type="EMBL" id="CAMPGE010023407">
    <property type="protein sequence ID" value="CAI2381351.1"/>
    <property type="molecule type" value="Genomic_DNA"/>
</dbReference>
<feature type="region of interest" description="Disordered" evidence="1">
    <location>
        <begin position="72"/>
        <end position="111"/>
    </location>
</feature>
<accession>A0AAD2D6G4</accession>
<feature type="compositionally biased region" description="Low complexity" evidence="1">
    <location>
        <begin position="154"/>
        <end position="163"/>
    </location>
</feature>
<feature type="compositionally biased region" description="Polar residues" evidence="1">
    <location>
        <begin position="164"/>
        <end position="177"/>
    </location>
</feature>
<feature type="region of interest" description="Disordered" evidence="1">
    <location>
        <begin position="124"/>
        <end position="185"/>
    </location>
</feature>
<name>A0AAD2D6G4_EUPCR</name>
<protein>
    <submittedName>
        <fullName evidence="2">Uncharacterized protein</fullName>
    </submittedName>
</protein>
<dbReference type="Proteomes" id="UP001295684">
    <property type="component" value="Unassembled WGS sequence"/>
</dbReference>